<dbReference type="Pfam" id="PF13478">
    <property type="entry name" value="XdhC_C"/>
    <property type="match status" value="1"/>
</dbReference>
<dbReference type="AlphaFoldDB" id="A0A918K2V3"/>
<dbReference type="InterPro" id="IPR027051">
    <property type="entry name" value="XdhC_Rossmann_dom"/>
</dbReference>
<dbReference type="PANTHER" id="PTHR30388">
    <property type="entry name" value="ALDEHYDE OXIDOREDUCTASE MOLYBDENUM COFACTOR ASSEMBLY PROTEIN"/>
    <property type="match status" value="1"/>
</dbReference>
<evidence type="ECO:0000313" key="3">
    <source>
        <dbReference type="EMBL" id="GGX45990.1"/>
    </source>
</evidence>
<dbReference type="InterPro" id="IPR014308">
    <property type="entry name" value="Xanthine_DH_XdhC"/>
</dbReference>
<name>A0A918K2V3_9GAMM</name>
<dbReference type="NCBIfam" id="TIGR02964">
    <property type="entry name" value="xanthine_xdhC"/>
    <property type="match status" value="1"/>
</dbReference>
<dbReference type="Gene3D" id="3.40.50.720">
    <property type="entry name" value="NAD(P)-binding Rossmann-like Domain"/>
    <property type="match status" value="1"/>
</dbReference>
<organism evidence="3 4">
    <name type="scientific">Saccharospirillum salsuginis</name>
    <dbReference type="NCBI Taxonomy" id="418750"/>
    <lineage>
        <taxon>Bacteria</taxon>
        <taxon>Pseudomonadati</taxon>
        <taxon>Pseudomonadota</taxon>
        <taxon>Gammaproteobacteria</taxon>
        <taxon>Oceanospirillales</taxon>
        <taxon>Saccharospirillaceae</taxon>
        <taxon>Saccharospirillum</taxon>
    </lineage>
</organism>
<reference evidence="3" key="1">
    <citation type="journal article" date="2014" name="Int. J. Syst. Evol. Microbiol.">
        <title>Complete genome sequence of Corynebacterium casei LMG S-19264T (=DSM 44701T), isolated from a smear-ripened cheese.</title>
        <authorList>
            <consortium name="US DOE Joint Genome Institute (JGI-PGF)"/>
            <person name="Walter F."/>
            <person name="Albersmeier A."/>
            <person name="Kalinowski J."/>
            <person name="Ruckert C."/>
        </authorList>
    </citation>
    <scope>NUCLEOTIDE SEQUENCE</scope>
    <source>
        <strain evidence="3">KCTC 22169</strain>
    </source>
</reference>
<accession>A0A918K2V3</accession>
<evidence type="ECO:0000259" key="2">
    <source>
        <dbReference type="Pfam" id="PF13478"/>
    </source>
</evidence>
<dbReference type="Pfam" id="PF02625">
    <property type="entry name" value="XdhC_CoxI"/>
    <property type="match status" value="1"/>
</dbReference>
<dbReference type="EMBL" id="BMXR01000002">
    <property type="protein sequence ID" value="GGX45990.1"/>
    <property type="molecule type" value="Genomic_DNA"/>
</dbReference>
<gene>
    <name evidence="3" type="ORF">GCM10007392_11290</name>
</gene>
<dbReference type="InterPro" id="IPR052698">
    <property type="entry name" value="MoCofactor_Util/Proc"/>
</dbReference>
<feature type="domain" description="XdhC Rossmann" evidence="2">
    <location>
        <begin position="109"/>
        <end position="251"/>
    </location>
</feature>
<feature type="domain" description="XdhC- CoxI" evidence="1">
    <location>
        <begin position="15"/>
        <end position="75"/>
    </location>
</feature>
<sequence>MRQDLRWFDALHQLQHEGEPLVLLTVLSTAGSTPRDAATKMVVTASEQWDTLGGGHLEYKAIEEARRLLALGEPHTGVRSFELGANLGQCCGGATQILFEVFASRLQSLTVFGAGHVAHRLMPILRALDLQLTWVDSRTDWLPTEGDATLTIERLDQPTDAIADLPEGAWVLILTHNHQLDFDLVQTALRRPDIDYIGLIGSDTKARRFRQRLAHRGWSEADIARVVCPVGLADVPGKQPAEVAISIAGQIVQRLHAQDRPTAKKTSGLDWKTARNLV</sequence>
<evidence type="ECO:0000259" key="1">
    <source>
        <dbReference type="Pfam" id="PF02625"/>
    </source>
</evidence>
<keyword evidence="4" id="KW-1185">Reference proteome</keyword>
<dbReference type="RefSeq" id="WP_189607508.1">
    <property type="nucleotide sequence ID" value="NZ_BMXR01000002.1"/>
</dbReference>
<reference evidence="3" key="2">
    <citation type="submission" date="2020-09" db="EMBL/GenBank/DDBJ databases">
        <authorList>
            <person name="Sun Q."/>
            <person name="Kim S."/>
        </authorList>
    </citation>
    <scope>NUCLEOTIDE SEQUENCE</scope>
    <source>
        <strain evidence="3">KCTC 22169</strain>
    </source>
</reference>
<dbReference type="Proteomes" id="UP000626148">
    <property type="component" value="Unassembled WGS sequence"/>
</dbReference>
<dbReference type="PANTHER" id="PTHR30388:SF6">
    <property type="entry name" value="XANTHINE DEHYDROGENASE SUBUNIT A-RELATED"/>
    <property type="match status" value="1"/>
</dbReference>
<proteinExistence type="predicted"/>
<evidence type="ECO:0000313" key="4">
    <source>
        <dbReference type="Proteomes" id="UP000626148"/>
    </source>
</evidence>
<comment type="caution">
    <text evidence="3">The sequence shown here is derived from an EMBL/GenBank/DDBJ whole genome shotgun (WGS) entry which is preliminary data.</text>
</comment>
<dbReference type="InterPro" id="IPR003777">
    <property type="entry name" value="XdhC_CoxI"/>
</dbReference>
<protein>
    <submittedName>
        <fullName evidence="3">Xanthine dehydrogenase accessory protein XdhC</fullName>
    </submittedName>
</protein>